<reference evidence="1" key="2">
    <citation type="submission" date="2014-07" db="EMBL/GenBank/DDBJ databases">
        <authorList>
            <person name="Hull J."/>
        </authorList>
    </citation>
    <scope>NUCLEOTIDE SEQUENCE</scope>
</reference>
<protein>
    <submittedName>
        <fullName evidence="1">DNA polymerase III subunit tau</fullName>
    </submittedName>
</protein>
<evidence type="ECO:0000313" key="2">
    <source>
        <dbReference type="EMBL" id="JAQ15869.1"/>
    </source>
</evidence>
<name>A0A0A9X7V9_LYGHE</name>
<reference evidence="1" key="1">
    <citation type="journal article" date="2014" name="PLoS ONE">
        <title>Transcriptome-Based Identification of ABC Transporters in the Western Tarnished Plant Bug Lygus hesperus.</title>
        <authorList>
            <person name="Hull J.J."/>
            <person name="Chaney K."/>
            <person name="Geib S.M."/>
            <person name="Fabrick J.A."/>
            <person name="Brent C.S."/>
            <person name="Walsh D."/>
            <person name="Lavine L.C."/>
        </authorList>
    </citation>
    <scope>NUCLEOTIDE SEQUENCE</scope>
</reference>
<accession>A0A0A9X7V9</accession>
<proteinExistence type="predicted"/>
<dbReference type="EMBL" id="GBHO01027535">
    <property type="protein sequence ID" value="JAG16069.1"/>
    <property type="molecule type" value="Transcribed_RNA"/>
</dbReference>
<dbReference type="AlphaFoldDB" id="A0A0A9X7V9"/>
<reference evidence="2" key="3">
    <citation type="journal article" date="2016" name="Gigascience">
        <title>De novo construction of an expanded transcriptome assembly for the western tarnished plant bug, Lygus hesperus.</title>
        <authorList>
            <person name="Tassone E.E."/>
            <person name="Geib S.M."/>
            <person name="Hall B."/>
            <person name="Fabrick J.A."/>
            <person name="Brent C.S."/>
            <person name="Hull J.J."/>
        </authorList>
    </citation>
    <scope>NUCLEOTIDE SEQUENCE</scope>
</reference>
<gene>
    <name evidence="1" type="primary">dnaX</name>
    <name evidence="1" type="ORF">CM83_28225</name>
    <name evidence="2" type="ORF">g.25815</name>
</gene>
<sequence>MVDCNSINRNHTVDNLQCVPRFVAPSPPYLLTVPSPPAETNNTLASLPVVSPCRNHGTQQSTPKFMAHTSSPFDNTLLERQHFVASRVECVPANTIDSDHYSNSSCCVD</sequence>
<dbReference type="EMBL" id="GDHC01002760">
    <property type="protein sequence ID" value="JAQ15869.1"/>
    <property type="molecule type" value="Transcribed_RNA"/>
</dbReference>
<evidence type="ECO:0000313" key="1">
    <source>
        <dbReference type="EMBL" id="JAG16069.1"/>
    </source>
</evidence>
<organism evidence="1">
    <name type="scientific">Lygus hesperus</name>
    <name type="common">Western plant bug</name>
    <dbReference type="NCBI Taxonomy" id="30085"/>
    <lineage>
        <taxon>Eukaryota</taxon>
        <taxon>Metazoa</taxon>
        <taxon>Ecdysozoa</taxon>
        <taxon>Arthropoda</taxon>
        <taxon>Hexapoda</taxon>
        <taxon>Insecta</taxon>
        <taxon>Pterygota</taxon>
        <taxon>Neoptera</taxon>
        <taxon>Paraneoptera</taxon>
        <taxon>Hemiptera</taxon>
        <taxon>Heteroptera</taxon>
        <taxon>Panheteroptera</taxon>
        <taxon>Cimicomorpha</taxon>
        <taxon>Miridae</taxon>
        <taxon>Mirini</taxon>
        <taxon>Lygus</taxon>
    </lineage>
</organism>